<dbReference type="EMBL" id="JAPUFD010000006">
    <property type="protein sequence ID" value="MDI1487968.1"/>
    <property type="molecule type" value="Genomic_DNA"/>
</dbReference>
<protein>
    <recommendedName>
        <fullName evidence="3">Fungal N-terminal domain-containing protein</fullName>
    </recommendedName>
</protein>
<organism evidence="1 2">
    <name type="scientific">Ramalina farinacea</name>
    <dbReference type="NCBI Taxonomy" id="258253"/>
    <lineage>
        <taxon>Eukaryota</taxon>
        <taxon>Fungi</taxon>
        <taxon>Dikarya</taxon>
        <taxon>Ascomycota</taxon>
        <taxon>Pezizomycotina</taxon>
        <taxon>Lecanoromycetes</taxon>
        <taxon>OSLEUM clade</taxon>
        <taxon>Lecanoromycetidae</taxon>
        <taxon>Lecanorales</taxon>
        <taxon>Lecanorineae</taxon>
        <taxon>Ramalinaceae</taxon>
        <taxon>Ramalina</taxon>
    </lineage>
</organism>
<sequence>MAELGLLASIVQVADIGLRLSLRLYAFGETVASADRSISAISNDVSLTSSVLKELGDLLKSDTSRIYSDNAVKTADAVVRECSKAFTEMDEMLLKKVPQLHVGDSAKQSRASLILERLRWPAIKGKIELLRVNLDRMKSTLTLMLNVIIYAKQVSE</sequence>
<gene>
    <name evidence="1" type="ORF">OHK93_007242</name>
</gene>
<dbReference type="Proteomes" id="UP001161017">
    <property type="component" value="Unassembled WGS sequence"/>
</dbReference>
<accession>A0AA43TTV3</accession>
<evidence type="ECO:0008006" key="3">
    <source>
        <dbReference type="Google" id="ProtNLM"/>
    </source>
</evidence>
<proteinExistence type="predicted"/>
<dbReference type="PANTHER" id="PTHR36167">
    <property type="entry name" value="C2H2 FINGER DOMAIN TRANSCRIPTION FACTOR (EUROFUNG)-RELATED"/>
    <property type="match status" value="1"/>
</dbReference>
<dbReference type="AlphaFoldDB" id="A0AA43TTV3"/>
<keyword evidence="2" id="KW-1185">Reference proteome</keyword>
<evidence type="ECO:0000313" key="1">
    <source>
        <dbReference type="EMBL" id="MDI1487968.1"/>
    </source>
</evidence>
<dbReference type="GO" id="GO:0006355">
    <property type="term" value="P:regulation of DNA-templated transcription"/>
    <property type="evidence" value="ECO:0007669"/>
    <property type="project" value="InterPro"/>
</dbReference>
<dbReference type="InterPro" id="IPR039327">
    <property type="entry name" value="CON7-like"/>
</dbReference>
<evidence type="ECO:0000313" key="2">
    <source>
        <dbReference type="Proteomes" id="UP001161017"/>
    </source>
</evidence>
<feature type="non-terminal residue" evidence="1">
    <location>
        <position position="156"/>
    </location>
</feature>
<comment type="caution">
    <text evidence="1">The sequence shown here is derived from an EMBL/GenBank/DDBJ whole genome shotgun (WGS) entry which is preliminary data.</text>
</comment>
<reference evidence="1" key="1">
    <citation type="journal article" date="2023" name="Genome Biol. Evol.">
        <title>First Whole Genome Sequence and Flow Cytometry Genome Size Data for the Lichen-Forming Fungus Ramalina farinacea (Ascomycota).</title>
        <authorList>
            <person name="Llewellyn T."/>
            <person name="Mian S."/>
            <person name="Hill R."/>
            <person name="Leitch I.J."/>
            <person name="Gaya E."/>
        </authorList>
    </citation>
    <scope>NUCLEOTIDE SEQUENCE</scope>
    <source>
        <strain evidence="1">LIQ254RAFAR</strain>
    </source>
</reference>
<name>A0AA43TTV3_9LECA</name>
<dbReference type="PANTHER" id="PTHR36167:SF4">
    <property type="entry name" value="FUNGAL N-TERMINAL DOMAIN-CONTAINING PROTEIN"/>
    <property type="match status" value="1"/>
</dbReference>